<dbReference type="Gene3D" id="2.30.30.380">
    <property type="entry name" value="Zn-finger domain of Sec23/24"/>
    <property type="match status" value="1"/>
</dbReference>
<dbReference type="PROSITE" id="PS50199">
    <property type="entry name" value="ZF_RANBP2_2"/>
    <property type="match status" value="1"/>
</dbReference>
<dbReference type="Proteomes" id="UP000297245">
    <property type="component" value="Unassembled WGS sequence"/>
</dbReference>
<dbReference type="GO" id="GO:0008270">
    <property type="term" value="F:zinc ion binding"/>
    <property type="evidence" value="ECO:0007669"/>
    <property type="project" value="UniProtKB-KW"/>
</dbReference>
<dbReference type="SUPFAM" id="SSF90209">
    <property type="entry name" value="Ran binding protein zinc finger-like"/>
    <property type="match status" value="1"/>
</dbReference>
<organism evidence="8 9">
    <name type="scientific">Dendrothele bispora (strain CBS 962.96)</name>
    <dbReference type="NCBI Taxonomy" id="1314807"/>
    <lineage>
        <taxon>Eukaryota</taxon>
        <taxon>Fungi</taxon>
        <taxon>Dikarya</taxon>
        <taxon>Basidiomycota</taxon>
        <taxon>Agaricomycotina</taxon>
        <taxon>Agaricomycetes</taxon>
        <taxon>Agaricomycetidae</taxon>
        <taxon>Agaricales</taxon>
        <taxon>Agaricales incertae sedis</taxon>
        <taxon>Dendrothele</taxon>
    </lineage>
</organism>
<keyword evidence="2 4" id="KW-0863">Zinc-finger</keyword>
<dbReference type="InterPro" id="IPR013536">
    <property type="entry name" value="WLM_dom"/>
</dbReference>
<dbReference type="OrthoDB" id="261960at2759"/>
<dbReference type="PROSITE" id="PS51397">
    <property type="entry name" value="WLM"/>
    <property type="match status" value="1"/>
</dbReference>
<keyword evidence="9" id="KW-1185">Reference proteome</keyword>
<evidence type="ECO:0000313" key="9">
    <source>
        <dbReference type="Proteomes" id="UP000297245"/>
    </source>
</evidence>
<feature type="region of interest" description="Disordered" evidence="5">
    <location>
        <begin position="159"/>
        <end position="197"/>
    </location>
</feature>
<dbReference type="GO" id="GO:0005634">
    <property type="term" value="C:nucleus"/>
    <property type="evidence" value="ECO:0007669"/>
    <property type="project" value="TreeGrafter"/>
</dbReference>
<dbReference type="InterPro" id="IPR036443">
    <property type="entry name" value="Znf_RanBP2_sf"/>
</dbReference>
<evidence type="ECO:0000313" key="8">
    <source>
        <dbReference type="EMBL" id="THV06588.1"/>
    </source>
</evidence>
<dbReference type="AlphaFoldDB" id="A0A4S8MTQ6"/>
<proteinExistence type="predicted"/>
<evidence type="ECO:0000256" key="2">
    <source>
        <dbReference type="ARBA" id="ARBA00022771"/>
    </source>
</evidence>
<evidence type="ECO:0000259" key="6">
    <source>
        <dbReference type="PROSITE" id="PS50199"/>
    </source>
</evidence>
<dbReference type="EMBL" id="ML179042">
    <property type="protein sequence ID" value="THV06588.1"/>
    <property type="molecule type" value="Genomic_DNA"/>
</dbReference>
<name>A0A4S8MTQ6_DENBC</name>
<reference evidence="8 9" key="1">
    <citation type="journal article" date="2019" name="Nat. Ecol. Evol.">
        <title>Megaphylogeny resolves global patterns of mushroom evolution.</title>
        <authorList>
            <person name="Varga T."/>
            <person name="Krizsan K."/>
            <person name="Foldi C."/>
            <person name="Dima B."/>
            <person name="Sanchez-Garcia M."/>
            <person name="Sanchez-Ramirez S."/>
            <person name="Szollosi G.J."/>
            <person name="Szarkandi J.G."/>
            <person name="Papp V."/>
            <person name="Albert L."/>
            <person name="Andreopoulos W."/>
            <person name="Angelini C."/>
            <person name="Antonin V."/>
            <person name="Barry K.W."/>
            <person name="Bougher N.L."/>
            <person name="Buchanan P."/>
            <person name="Buyck B."/>
            <person name="Bense V."/>
            <person name="Catcheside P."/>
            <person name="Chovatia M."/>
            <person name="Cooper J."/>
            <person name="Damon W."/>
            <person name="Desjardin D."/>
            <person name="Finy P."/>
            <person name="Geml J."/>
            <person name="Haridas S."/>
            <person name="Hughes K."/>
            <person name="Justo A."/>
            <person name="Karasinski D."/>
            <person name="Kautmanova I."/>
            <person name="Kiss B."/>
            <person name="Kocsube S."/>
            <person name="Kotiranta H."/>
            <person name="LaButti K.M."/>
            <person name="Lechner B.E."/>
            <person name="Liimatainen K."/>
            <person name="Lipzen A."/>
            <person name="Lukacs Z."/>
            <person name="Mihaltcheva S."/>
            <person name="Morgado L.N."/>
            <person name="Niskanen T."/>
            <person name="Noordeloos M.E."/>
            <person name="Ohm R.A."/>
            <person name="Ortiz-Santana B."/>
            <person name="Ovrebo C."/>
            <person name="Racz N."/>
            <person name="Riley R."/>
            <person name="Savchenko A."/>
            <person name="Shiryaev A."/>
            <person name="Soop K."/>
            <person name="Spirin V."/>
            <person name="Szebenyi C."/>
            <person name="Tomsovsky M."/>
            <person name="Tulloss R.E."/>
            <person name="Uehling J."/>
            <person name="Grigoriev I.V."/>
            <person name="Vagvolgyi C."/>
            <person name="Papp T."/>
            <person name="Martin F.M."/>
            <person name="Miettinen O."/>
            <person name="Hibbett D.S."/>
            <person name="Nagy L.G."/>
        </authorList>
    </citation>
    <scope>NUCLEOTIDE SEQUENCE [LARGE SCALE GENOMIC DNA]</scope>
    <source>
        <strain evidence="8 9">CBS 962.96</strain>
    </source>
</reference>
<keyword evidence="3" id="KW-0862">Zinc</keyword>
<dbReference type="PANTHER" id="PTHR46622">
    <property type="entry name" value="DNA-DEPENDENT METALLOPROTEASE WSS1"/>
    <property type="match status" value="1"/>
</dbReference>
<evidence type="ECO:0000256" key="4">
    <source>
        <dbReference type="PROSITE-ProRule" id="PRU00322"/>
    </source>
</evidence>
<accession>A0A4S8MTQ6</accession>
<dbReference type="InterPro" id="IPR053000">
    <property type="entry name" value="WSS1-like_metalloprotease"/>
</dbReference>
<dbReference type="InterPro" id="IPR001876">
    <property type="entry name" value="Znf_RanBP2"/>
</dbReference>
<protein>
    <submittedName>
        <fullName evidence="8">WLM-domain-containing protein</fullName>
    </submittedName>
</protein>
<evidence type="ECO:0000256" key="3">
    <source>
        <dbReference type="ARBA" id="ARBA00022833"/>
    </source>
</evidence>
<sequence>MPEVFVQSFTHLKDRKNADHALTMLKRIASLVKPIMRKHGWVLPTLAEFFPDNPSLLGEDVNMGEKILLRLRPAHYPDWFMEEADVVQTMLHELTHNVHGPHDDKFYKFLSGLQEEYDALQRSGYAGEGFFSKGQRLGQSVSHNLPPHLARTKALEAAEKRRKTSQTLGGDGRRLGGVAIGSSKPLSPRELAARAAERRALDEKMCGQGEMARKEAEKAAKESVENKVIDLTLDDSDDEIEFVDVESNAGPSHPPIPSKLTDAGKMNVNKARSTPTASLQTTTTVNTPAVNLATKPTVVPATVHPDLSEWSCPACTLLNPAMVLQCEACLTTKPSTASAGWTCLTCGESGMPHDFWTCSFCGSVKISS</sequence>
<gene>
    <name evidence="8" type="ORF">K435DRAFT_960549</name>
</gene>
<evidence type="ECO:0000256" key="1">
    <source>
        <dbReference type="ARBA" id="ARBA00022723"/>
    </source>
</evidence>
<feature type="domain" description="WLM" evidence="7">
    <location>
        <begin position="1"/>
        <end position="201"/>
    </location>
</feature>
<dbReference type="Pfam" id="PF08325">
    <property type="entry name" value="WLM"/>
    <property type="match status" value="1"/>
</dbReference>
<dbReference type="SMART" id="SM00547">
    <property type="entry name" value="ZnF_RBZ"/>
    <property type="match status" value="2"/>
</dbReference>
<dbReference type="PANTHER" id="PTHR46622:SF1">
    <property type="entry name" value="DNA-DEPENDENT METALLOPROTEASE WSS1"/>
    <property type="match status" value="1"/>
</dbReference>
<feature type="domain" description="RanBP2-type" evidence="6">
    <location>
        <begin position="306"/>
        <end position="335"/>
    </location>
</feature>
<keyword evidence="1" id="KW-0479">Metal-binding</keyword>
<evidence type="ECO:0000259" key="7">
    <source>
        <dbReference type="PROSITE" id="PS51397"/>
    </source>
</evidence>
<dbReference type="PROSITE" id="PS01358">
    <property type="entry name" value="ZF_RANBP2_1"/>
    <property type="match status" value="1"/>
</dbReference>
<dbReference type="GO" id="GO:0008237">
    <property type="term" value="F:metallopeptidase activity"/>
    <property type="evidence" value="ECO:0007669"/>
    <property type="project" value="TreeGrafter"/>
</dbReference>
<dbReference type="GO" id="GO:0006281">
    <property type="term" value="P:DNA repair"/>
    <property type="evidence" value="ECO:0007669"/>
    <property type="project" value="TreeGrafter"/>
</dbReference>
<evidence type="ECO:0000256" key="5">
    <source>
        <dbReference type="SAM" id="MobiDB-lite"/>
    </source>
</evidence>